<dbReference type="STRING" id="350688.Clos_1903"/>
<evidence type="ECO:0000256" key="1">
    <source>
        <dbReference type="SAM" id="Phobius"/>
    </source>
</evidence>
<dbReference type="RefSeq" id="WP_012159755.1">
    <property type="nucleotide sequence ID" value="NC_009922.1"/>
</dbReference>
<keyword evidence="1" id="KW-1133">Transmembrane helix</keyword>
<proteinExistence type="predicted"/>
<dbReference type="HOGENOM" id="CLU_1976891_0_0_9"/>
<dbReference type="EMBL" id="CP000853">
    <property type="protein sequence ID" value="ABW19443.1"/>
    <property type="molecule type" value="Genomic_DNA"/>
</dbReference>
<sequence length="126" mass="14453">MSVGQLVILTLVVIFLFMFAVGNIEYSLPFFQRLKFDNVCNRYLAIIQAEGGLNAANRDNLILELEERGFTNVNILAPTKLSWNSEAVLRVEADYTFKTTNGDIEKKENTVRVVYENKTRIMTLER</sequence>
<keyword evidence="3" id="KW-1185">Reference proteome</keyword>
<dbReference type="AlphaFoldDB" id="A8MI11"/>
<reference evidence="3" key="1">
    <citation type="submission" date="2007-10" db="EMBL/GenBank/DDBJ databases">
        <title>Complete genome of Alkaliphilus oremlandii OhILAs.</title>
        <authorList>
            <person name="Copeland A."/>
            <person name="Lucas S."/>
            <person name="Lapidus A."/>
            <person name="Barry K."/>
            <person name="Detter J.C."/>
            <person name="Glavina del Rio T."/>
            <person name="Hammon N."/>
            <person name="Israni S."/>
            <person name="Dalin E."/>
            <person name="Tice H."/>
            <person name="Pitluck S."/>
            <person name="Chain P."/>
            <person name="Malfatti S."/>
            <person name="Shin M."/>
            <person name="Vergez L."/>
            <person name="Schmutz J."/>
            <person name="Larimer F."/>
            <person name="Land M."/>
            <person name="Hauser L."/>
            <person name="Kyrpides N."/>
            <person name="Mikhailova N."/>
            <person name="Stolz J.F."/>
            <person name="Dawson A."/>
            <person name="Fisher E."/>
            <person name="Crable B."/>
            <person name="Perera E."/>
            <person name="Lisak J."/>
            <person name="Ranganathan M."/>
            <person name="Basu P."/>
            <person name="Richardson P."/>
        </authorList>
    </citation>
    <scope>NUCLEOTIDE SEQUENCE [LARGE SCALE GENOMIC DNA]</scope>
    <source>
        <strain evidence="3">OhILAs</strain>
    </source>
</reference>
<dbReference type="KEGG" id="aoe:Clos_1903"/>
<protein>
    <recommendedName>
        <fullName evidence="4">DUF4845 domain-containing protein</fullName>
    </recommendedName>
</protein>
<name>A8MI11_ALKOO</name>
<accession>A8MI11</accession>
<evidence type="ECO:0008006" key="4">
    <source>
        <dbReference type="Google" id="ProtNLM"/>
    </source>
</evidence>
<dbReference type="OrthoDB" id="9906592at2"/>
<keyword evidence="1" id="KW-0472">Membrane</keyword>
<evidence type="ECO:0000313" key="2">
    <source>
        <dbReference type="EMBL" id="ABW19443.1"/>
    </source>
</evidence>
<organism evidence="2 3">
    <name type="scientific">Alkaliphilus oremlandii (strain OhILAs)</name>
    <name type="common">Clostridium oremlandii (strain OhILAs)</name>
    <dbReference type="NCBI Taxonomy" id="350688"/>
    <lineage>
        <taxon>Bacteria</taxon>
        <taxon>Bacillati</taxon>
        <taxon>Bacillota</taxon>
        <taxon>Clostridia</taxon>
        <taxon>Peptostreptococcales</taxon>
        <taxon>Natronincolaceae</taxon>
        <taxon>Alkaliphilus</taxon>
    </lineage>
</organism>
<evidence type="ECO:0000313" key="3">
    <source>
        <dbReference type="Proteomes" id="UP000000269"/>
    </source>
</evidence>
<gene>
    <name evidence="2" type="ordered locus">Clos_1903</name>
</gene>
<keyword evidence="1" id="KW-0812">Transmembrane</keyword>
<feature type="transmembrane region" description="Helical" evidence="1">
    <location>
        <begin position="6"/>
        <end position="26"/>
    </location>
</feature>
<dbReference type="Proteomes" id="UP000000269">
    <property type="component" value="Chromosome"/>
</dbReference>